<comment type="caution">
    <text evidence="1">The sequence shown here is derived from an EMBL/GenBank/DDBJ whole genome shotgun (WGS) entry which is preliminary data.</text>
</comment>
<dbReference type="AlphaFoldDB" id="A0A8J8T504"/>
<organism evidence="1 2">
    <name type="scientific">Halteria grandinella</name>
    <dbReference type="NCBI Taxonomy" id="5974"/>
    <lineage>
        <taxon>Eukaryota</taxon>
        <taxon>Sar</taxon>
        <taxon>Alveolata</taxon>
        <taxon>Ciliophora</taxon>
        <taxon>Intramacronucleata</taxon>
        <taxon>Spirotrichea</taxon>
        <taxon>Stichotrichia</taxon>
        <taxon>Sporadotrichida</taxon>
        <taxon>Halteriidae</taxon>
        <taxon>Halteria</taxon>
    </lineage>
</organism>
<evidence type="ECO:0000313" key="1">
    <source>
        <dbReference type="EMBL" id="TNV81633.1"/>
    </source>
</evidence>
<protein>
    <submittedName>
        <fullName evidence="1">Uncharacterized protein</fullName>
    </submittedName>
</protein>
<accession>A0A8J8T504</accession>
<sequence>MSFSLQLLSRLAPTVEKVLRALWPSQVPGPGILEKYLLWKSTLGLSPKEKLQFSFLFVAGVQAPGPGTSLMNLLPKSSILGLRVILGPSWIKLGNWQRVGPGTLIFNLFSVPGSTLLSEPIYCL</sequence>
<gene>
    <name evidence="1" type="ORF">FGO68_gene2160</name>
</gene>
<keyword evidence="2" id="KW-1185">Reference proteome</keyword>
<evidence type="ECO:0000313" key="2">
    <source>
        <dbReference type="Proteomes" id="UP000785679"/>
    </source>
</evidence>
<reference evidence="1" key="1">
    <citation type="submission" date="2019-06" db="EMBL/GenBank/DDBJ databases">
        <authorList>
            <person name="Zheng W."/>
        </authorList>
    </citation>
    <scope>NUCLEOTIDE SEQUENCE</scope>
    <source>
        <strain evidence="1">QDHG01</strain>
    </source>
</reference>
<dbReference type="EMBL" id="RRYP01005904">
    <property type="protein sequence ID" value="TNV81633.1"/>
    <property type="molecule type" value="Genomic_DNA"/>
</dbReference>
<dbReference type="Proteomes" id="UP000785679">
    <property type="component" value="Unassembled WGS sequence"/>
</dbReference>
<name>A0A8J8T504_HALGN</name>
<proteinExistence type="predicted"/>